<keyword evidence="3" id="KW-0804">Transcription</keyword>
<organism evidence="5 6">
    <name type="scientific">Amedibacillus dolichus</name>
    <dbReference type="NCBI Taxonomy" id="31971"/>
    <lineage>
        <taxon>Bacteria</taxon>
        <taxon>Bacillati</taxon>
        <taxon>Bacillota</taxon>
        <taxon>Erysipelotrichia</taxon>
        <taxon>Erysipelotrichales</taxon>
        <taxon>Erysipelotrichaceae</taxon>
        <taxon>Amedibacillus</taxon>
    </lineage>
</organism>
<dbReference type="OrthoDB" id="795750at2"/>
<dbReference type="InterPro" id="IPR000835">
    <property type="entry name" value="HTH_MarR-typ"/>
</dbReference>
<evidence type="ECO:0000313" key="5">
    <source>
        <dbReference type="EMBL" id="RHM10548.1"/>
    </source>
</evidence>
<name>A0A415PCZ1_9FIRM</name>
<evidence type="ECO:0000256" key="2">
    <source>
        <dbReference type="ARBA" id="ARBA00023125"/>
    </source>
</evidence>
<gene>
    <name evidence="5" type="ORF">DWZ83_06230</name>
</gene>
<dbReference type="PRINTS" id="PR00598">
    <property type="entry name" value="HTHMARR"/>
</dbReference>
<dbReference type="PROSITE" id="PS50995">
    <property type="entry name" value="HTH_MARR_2"/>
    <property type="match status" value="1"/>
</dbReference>
<keyword evidence="1" id="KW-0805">Transcription regulation</keyword>
<dbReference type="Pfam" id="PF01047">
    <property type="entry name" value="MarR"/>
    <property type="match status" value="1"/>
</dbReference>
<dbReference type="SMART" id="SM00347">
    <property type="entry name" value="HTH_MARR"/>
    <property type="match status" value="1"/>
</dbReference>
<dbReference type="SUPFAM" id="SSF46785">
    <property type="entry name" value="Winged helix' DNA-binding domain"/>
    <property type="match status" value="1"/>
</dbReference>
<evidence type="ECO:0000259" key="4">
    <source>
        <dbReference type="PROSITE" id="PS50995"/>
    </source>
</evidence>
<dbReference type="Proteomes" id="UP000284868">
    <property type="component" value="Unassembled WGS sequence"/>
</dbReference>
<reference evidence="5 6" key="1">
    <citation type="submission" date="2018-08" db="EMBL/GenBank/DDBJ databases">
        <title>A genome reference for cultivated species of the human gut microbiota.</title>
        <authorList>
            <person name="Zou Y."/>
            <person name="Xue W."/>
            <person name="Luo G."/>
        </authorList>
    </citation>
    <scope>NUCLEOTIDE SEQUENCE [LARGE SCALE GENOMIC DNA]</scope>
    <source>
        <strain evidence="5 6">AF35-6BH</strain>
    </source>
</reference>
<dbReference type="Gene3D" id="1.10.10.10">
    <property type="entry name" value="Winged helix-like DNA-binding domain superfamily/Winged helix DNA-binding domain"/>
    <property type="match status" value="1"/>
</dbReference>
<feature type="domain" description="HTH marR-type" evidence="4">
    <location>
        <begin position="1"/>
        <end position="133"/>
    </location>
</feature>
<dbReference type="GO" id="GO:0003700">
    <property type="term" value="F:DNA-binding transcription factor activity"/>
    <property type="evidence" value="ECO:0007669"/>
    <property type="project" value="InterPro"/>
</dbReference>
<sequence length="142" mass="16729">MREISKYASMIYRCGQIYYDEYLTPYHIGCGQQFFLLRIYEKPGISPYELASMGMYDKGTCARALKKLEGEGYIERVVDTHDRRLQHLFISTKGKELIPIIQKMLDEWYEAICIDFSEEERSMAGELMRRISEHAMHAIGRR</sequence>
<dbReference type="AlphaFoldDB" id="A0A415PCZ1"/>
<comment type="caution">
    <text evidence="5">The sequence shown here is derived from an EMBL/GenBank/DDBJ whole genome shotgun (WGS) entry which is preliminary data.</text>
</comment>
<dbReference type="RefSeq" id="WP_118365606.1">
    <property type="nucleotide sequence ID" value="NZ_QRPK01000027.1"/>
</dbReference>
<evidence type="ECO:0000256" key="1">
    <source>
        <dbReference type="ARBA" id="ARBA00023015"/>
    </source>
</evidence>
<dbReference type="GO" id="GO:0003677">
    <property type="term" value="F:DNA binding"/>
    <property type="evidence" value="ECO:0007669"/>
    <property type="project" value="UniProtKB-KW"/>
</dbReference>
<protein>
    <submittedName>
        <fullName evidence="5">MarR family transcriptional regulator</fullName>
    </submittedName>
</protein>
<dbReference type="InterPro" id="IPR036388">
    <property type="entry name" value="WH-like_DNA-bd_sf"/>
</dbReference>
<dbReference type="EMBL" id="QRPK01000027">
    <property type="protein sequence ID" value="RHM10548.1"/>
    <property type="molecule type" value="Genomic_DNA"/>
</dbReference>
<keyword evidence="2" id="KW-0238">DNA-binding</keyword>
<evidence type="ECO:0000313" key="6">
    <source>
        <dbReference type="Proteomes" id="UP000284868"/>
    </source>
</evidence>
<proteinExistence type="predicted"/>
<dbReference type="InterPro" id="IPR036390">
    <property type="entry name" value="WH_DNA-bd_sf"/>
</dbReference>
<dbReference type="PANTHER" id="PTHR42756">
    <property type="entry name" value="TRANSCRIPTIONAL REGULATOR, MARR"/>
    <property type="match status" value="1"/>
</dbReference>
<keyword evidence="6" id="KW-1185">Reference proteome</keyword>
<evidence type="ECO:0000256" key="3">
    <source>
        <dbReference type="ARBA" id="ARBA00023163"/>
    </source>
</evidence>
<accession>A0A415PCZ1</accession>
<dbReference type="PANTHER" id="PTHR42756:SF2">
    <property type="entry name" value="MARR FAMILY REGULATORY PROTEIN"/>
    <property type="match status" value="1"/>
</dbReference>